<proteinExistence type="predicted"/>
<dbReference type="CDD" id="cd22162">
    <property type="entry name" value="F-box_AtSKIP3-like"/>
    <property type="match status" value="1"/>
</dbReference>
<dbReference type="PANTHER" id="PTHR32278:SF87">
    <property type="entry name" value="F-BOX DOMAIN-CONTAINING PROTEIN"/>
    <property type="match status" value="1"/>
</dbReference>
<sequence>MEYFLSLPEGCISEIFSLTSPKDVGRSSAVSQTFMFAAESVIVWEEFLPSDYEDIISRSDSFLASPSKKQLYFSLSNSPILLDGGEVSFSLDKNGKKCFMVAARELAISRGDILQYWNWLSHPDSRFSEVAKLKWGFWLDIRGKIETQILSKRTKYVAFLVFKLEDGFRPLKLPMHMLDLLIVRVKMKQRNELVLCVFQPKKDLMRSNPIPREELMDGCSMIQERMEMLEREEKVSSLFNEWSFDQNEEEKSPLTFHSSSCFWIDSNPCIYGPSRLIVKLELSIPSWFTISYMILRVS</sequence>
<reference evidence="3" key="1">
    <citation type="journal article" date="2023" name="Proc. Natl. Acad. Sci. U.S.A.">
        <title>Genomic and structural basis for evolution of tropane alkaloid biosynthesis.</title>
        <authorList>
            <person name="Wanga Y.-J."/>
            <person name="Taina T."/>
            <person name="Yua J.-Y."/>
            <person name="Lia J."/>
            <person name="Xua B."/>
            <person name="Chenc J."/>
            <person name="D'Auriad J.C."/>
            <person name="Huanga J.-P."/>
            <person name="Huanga S.-X."/>
        </authorList>
    </citation>
    <scope>NUCLEOTIDE SEQUENCE [LARGE SCALE GENOMIC DNA]</scope>
    <source>
        <strain evidence="3">cv. KIB-2019</strain>
    </source>
</reference>
<name>A0A9Q1RKY6_9SOLA</name>
<accession>A0A9Q1RKY6</accession>
<dbReference type="InterPro" id="IPR036047">
    <property type="entry name" value="F-box-like_dom_sf"/>
</dbReference>
<comment type="caution">
    <text evidence="2">The sequence shown here is derived from an EMBL/GenBank/DDBJ whole genome shotgun (WGS) entry which is preliminary data.</text>
</comment>
<dbReference type="InterPro" id="IPR001810">
    <property type="entry name" value="F-box_dom"/>
</dbReference>
<dbReference type="InterPro" id="IPR025886">
    <property type="entry name" value="PP2-like"/>
</dbReference>
<feature type="domain" description="F-box" evidence="1">
    <location>
        <begin position="4"/>
        <end position="45"/>
    </location>
</feature>
<evidence type="ECO:0000259" key="1">
    <source>
        <dbReference type="Pfam" id="PF00646"/>
    </source>
</evidence>
<dbReference type="Proteomes" id="UP001152561">
    <property type="component" value="Unassembled WGS sequence"/>
</dbReference>
<organism evidence="2 3">
    <name type="scientific">Anisodus acutangulus</name>
    <dbReference type="NCBI Taxonomy" id="402998"/>
    <lineage>
        <taxon>Eukaryota</taxon>
        <taxon>Viridiplantae</taxon>
        <taxon>Streptophyta</taxon>
        <taxon>Embryophyta</taxon>
        <taxon>Tracheophyta</taxon>
        <taxon>Spermatophyta</taxon>
        <taxon>Magnoliopsida</taxon>
        <taxon>eudicotyledons</taxon>
        <taxon>Gunneridae</taxon>
        <taxon>Pentapetalae</taxon>
        <taxon>asterids</taxon>
        <taxon>lamiids</taxon>
        <taxon>Solanales</taxon>
        <taxon>Solanaceae</taxon>
        <taxon>Solanoideae</taxon>
        <taxon>Hyoscyameae</taxon>
        <taxon>Anisodus</taxon>
    </lineage>
</organism>
<protein>
    <recommendedName>
        <fullName evidence="1">F-box domain-containing protein</fullName>
    </recommendedName>
</protein>
<dbReference type="Pfam" id="PF00646">
    <property type="entry name" value="F-box"/>
    <property type="match status" value="1"/>
</dbReference>
<dbReference type="PANTHER" id="PTHR32278">
    <property type="entry name" value="F-BOX DOMAIN-CONTAINING PROTEIN"/>
    <property type="match status" value="1"/>
</dbReference>
<dbReference type="EMBL" id="JAJAGQ010000006">
    <property type="protein sequence ID" value="KAJ8561209.1"/>
    <property type="molecule type" value="Genomic_DNA"/>
</dbReference>
<evidence type="ECO:0000313" key="3">
    <source>
        <dbReference type="Proteomes" id="UP001152561"/>
    </source>
</evidence>
<dbReference type="SUPFAM" id="SSF81383">
    <property type="entry name" value="F-box domain"/>
    <property type="match status" value="1"/>
</dbReference>
<dbReference type="AlphaFoldDB" id="A0A9Q1RKY6"/>
<dbReference type="Pfam" id="PF14299">
    <property type="entry name" value="PP2"/>
    <property type="match status" value="1"/>
</dbReference>
<gene>
    <name evidence="2" type="ORF">K7X08_027399</name>
</gene>
<dbReference type="OrthoDB" id="1918565at2759"/>
<keyword evidence="3" id="KW-1185">Reference proteome</keyword>
<evidence type="ECO:0000313" key="2">
    <source>
        <dbReference type="EMBL" id="KAJ8561209.1"/>
    </source>
</evidence>